<evidence type="ECO:0000313" key="5">
    <source>
        <dbReference type="Proteomes" id="UP000736335"/>
    </source>
</evidence>
<dbReference type="OrthoDB" id="75754at2759"/>
<gene>
    <name evidence="4" type="ORF">BJ322DRAFT_1105422</name>
</gene>
<reference evidence="4" key="1">
    <citation type="journal article" date="2020" name="Nat. Commun.">
        <title>Large-scale genome sequencing of mycorrhizal fungi provides insights into the early evolution of symbiotic traits.</title>
        <authorList>
            <person name="Miyauchi S."/>
            <person name="Kiss E."/>
            <person name="Kuo A."/>
            <person name="Drula E."/>
            <person name="Kohler A."/>
            <person name="Sanchez-Garcia M."/>
            <person name="Morin E."/>
            <person name="Andreopoulos B."/>
            <person name="Barry K.W."/>
            <person name="Bonito G."/>
            <person name="Buee M."/>
            <person name="Carver A."/>
            <person name="Chen C."/>
            <person name="Cichocki N."/>
            <person name="Clum A."/>
            <person name="Culley D."/>
            <person name="Crous P.W."/>
            <person name="Fauchery L."/>
            <person name="Girlanda M."/>
            <person name="Hayes R.D."/>
            <person name="Keri Z."/>
            <person name="LaButti K."/>
            <person name="Lipzen A."/>
            <person name="Lombard V."/>
            <person name="Magnuson J."/>
            <person name="Maillard F."/>
            <person name="Murat C."/>
            <person name="Nolan M."/>
            <person name="Ohm R.A."/>
            <person name="Pangilinan J."/>
            <person name="Pereira M.F."/>
            <person name="Perotto S."/>
            <person name="Peter M."/>
            <person name="Pfister S."/>
            <person name="Riley R."/>
            <person name="Sitrit Y."/>
            <person name="Stielow J.B."/>
            <person name="Szollosi G."/>
            <person name="Zifcakova L."/>
            <person name="Stursova M."/>
            <person name="Spatafora J.W."/>
            <person name="Tedersoo L."/>
            <person name="Vaario L.M."/>
            <person name="Yamada A."/>
            <person name="Yan M."/>
            <person name="Wang P."/>
            <person name="Xu J."/>
            <person name="Bruns T."/>
            <person name="Baldrian P."/>
            <person name="Vilgalys R."/>
            <person name="Dunand C."/>
            <person name="Henrissat B."/>
            <person name="Grigoriev I.V."/>
            <person name="Hibbett D."/>
            <person name="Nagy L.G."/>
            <person name="Martin F.M."/>
        </authorList>
    </citation>
    <scope>NUCLEOTIDE SEQUENCE</scope>
    <source>
        <strain evidence="4">UH-Tt-Lm1</strain>
    </source>
</reference>
<dbReference type="InterPro" id="IPR013719">
    <property type="entry name" value="RTT106/SPT16-like_middle_dom"/>
</dbReference>
<protein>
    <recommendedName>
        <fullName evidence="3">Histone chaperone RTT106/FACT complex subunit SPT16-like middle domain-containing protein</fullName>
    </recommendedName>
</protein>
<evidence type="ECO:0000256" key="1">
    <source>
        <dbReference type="ARBA" id="ARBA00025370"/>
    </source>
</evidence>
<feature type="compositionally biased region" description="Polar residues" evidence="2">
    <location>
        <begin position="91"/>
        <end position="103"/>
    </location>
</feature>
<dbReference type="Gene3D" id="2.30.29.30">
    <property type="entry name" value="Pleckstrin-homology domain (PH domain)/Phosphotyrosine-binding domain (PTB)"/>
    <property type="match status" value="1"/>
</dbReference>
<feature type="region of interest" description="Disordered" evidence="2">
    <location>
        <begin position="368"/>
        <end position="387"/>
    </location>
</feature>
<feature type="compositionally biased region" description="Acidic residues" evidence="2">
    <location>
        <begin position="377"/>
        <end position="387"/>
    </location>
</feature>
<feature type="domain" description="Histone chaperone RTT106/FACT complex subunit SPT16-like middle" evidence="3">
    <location>
        <begin position="301"/>
        <end position="414"/>
    </location>
</feature>
<comment type="function">
    <text evidence="1">Component of the FACT complex, a general chromatin factor that acts to reorganize nucleosomes. The FACT complex is involved in multiple processes that require DNA as a template such as mRNA elongation, DNA replication and DNA repair. During transcription elongation the FACT complex acts as a histone chaperone that both destabilizes and restores nucleosomal structure. It facilitates the passage of RNA polymerase II and transcription by promoting the dissociation of one histone H2A-H2B dimer from the nucleosome, then subsequently promotes the reestablishment of the nucleosome following the passage of RNA polymerase II.</text>
</comment>
<evidence type="ECO:0000313" key="4">
    <source>
        <dbReference type="EMBL" id="KAF9789565.1"/>
    </source>
</evidence>
<dbReference type="EMBL" id="WIUZ02000003">
    <property type="protein sequence ID" value="KAF9789565.1"/>
    <property type="molecule type" value="Genomic_DNA"/>
</dbReference>
<dbReference type="InterPro" id="IPR011993">
    <property type="entry name" value="PH-like_dom_sf"/>
</dbReference>
<keyword evidence="5" id="KW-1185">Reference proteome</keyword>
<feature type="compositionally biased region" description="Acidic residues" evidence="2">
    <location>
        <begin position="471"/>
        <end position="535"/>
    </location>
</feature>
<reference evidence="4" key="2">
    <citation type="submission" date="2020-11" db="EMBL/GenBank/DDBJ databases">
        <authorList>
            <consortium name="DOE Joint Genome Institute"/>
            <person name="Kuo A."/>
            <person name="Miyauchi S."/>
            <person name="Kiss E."/>
            <person name="Drula E."/>
            <person name="Kohler A."/>
            <person name="Sanchez-Garcia M."/>
            <person name="Andreopoulos B."/>
            <person name="Barry K.W."/>
            <person name="Bonito G."/>
            <person name="Buee M."/>
            <person name="Carver A."/>
            <person name="Chen C."/>
            <person name="Cichocki N."/>
            <person name="Clum A."/>
            <person name="Culley D."/>
            <person name="Crous P.W."/>
            <person name="Fauchery L."/>
            <person name="Girlanda M."/>
            <person name="Hayes R."/>
            <person name="Keri Z."/>
            <person name="Labutti K."/>
            <person name="Lipzen A."/>
            <person name="Lombard V."/>
            <person name="Magnuson J."/>
            <person name="Maillard F."/>
            <person name="Morin E."/>
            <person name="Murat C."/>
            <person name="Nolan M."/>
            <person name="Ohm R."/>
            <person name="Pangilinan J."/>
            <person name="Pereira M."/>
            <person name="Perotto S."/>
            <person name="Peter M."/>
            <person name="Riley R."/>
            <person name="Sitrit Y."/>
            <person name="Stielow B."/>
            <person name="Szollosi G."/>
            <person name="Zifcakova L."/>
            <person name="Stursova M."/>
            <person name="Spatafora J.W."/>
            <person name="Tedersoo L."/>
            <person name="Vaario L.-M."/>
            <person name="Yamada A."/>
            <person name="Yan M."/>
            <person name="Wang P."/>
            <person name="Xu J."/>
            <person name="Bruns T."/>
            <person name="Baldrian P."/>
            <person name="Vilgalys R."/>
            <person name="Henrissat B."/>
            <person name="Grigoriev I.V."/>
            <person name="Hibbett D."/>
            <person name="Nagy L.G."/>
            <person name="Martin F.M."/>
        </authorList>
    </citation>
    <scope>NUCLEOTIDE SEQUENCE</scope>
    <source>
        <strain evidence="4">UH-Tt-Lm1</strain>
    </source>
</reference>
<feature type="region of interest" description="Disordered" evidence="2">
    <location>
        <begin position="85"/>
        <end position="128"/>
    </location>
</feature>
<name>A0A9P6HMK8_9AGAM</name>
<organism evidence="4 5">
    <name type="scientific">Thelephora terrestris</name>
    <dbReference type="NCBI Taxonomy" id="56493"/>
    <lineage>
        <taxon>Eukaryota</taxon>
        <taxon>Fungi</taxon>
        <taxon>Dikarya</taxon>
        <taxon>Basidiomycota</taxon>
        <taxon>Agaricomycotina</taxon>
        <taxon>Agaricomycetes</taxon>
        <taxon>Thelephorales</taxon>
        <taxon>Thelephoraceae</taxon>
        <taxon>Thelephora</taxon>
    </lineage>
</organism>
<proteinExistence type="predicted"/>
<dbReference type="Pfam" id="PF08512">
    <property type="entry name" value="Rttp106-like_middle"/>
    <property type="match status" value="1"/>
</dbReference>
<dbReference type="Proteomes" id="UP000736335">
    <property type="component" value="Unassembled WGS sequence"/>
</dbReference>
<evidence type="ECO:0000259" key="3">
    <source>
        <dbReference type="SMART" id="SM01287"/>
    </source>
</evidence>
<feature type="compositionally biased region" description="Polar residues" evidence="2">
    <location>
        <begin position="422"/>
        <end position="439"/>
    </location>
</feature>
<feature type="region of interest" description="Disordered" evidence="2">
    <location>
        <begin position="422"/>
        <end position="550"/>
    </location>
</feature>
<feature type="region of interest" description="Disordered" evidence="2">
    <location>
        <begin position="570"/>
        <end position="589"/>
    </location>
</feature>
<feature type="compositionally biased region" description="Acidic residues" evidence="2">
    <location>
        <begin position="578"/>
        <end position="589"/>
    </location>
</feature>
<sequence>MRLSLDQSPFLQSLSSNGPQRIQSSITELLRLFEQSSKDGQRRLNQFEEIIRFASGGPVSDDSSAWTENQQTYFTKLRQSALLNPALSGNHHGTSPTSSTINGTKRVLPTEEDTPVQSSKKPKLDSQETWHQHQDLLEDETDIHQYTIYNISATSPIRKKVDISIHTRTIRITPSAAGKDKDGDKAKPQPLAFLLGDLKRSFILPTHGKQKPHYTMIMLSSDVTNLPKGSTTDSGETHWQICIGSELTLPSLVTRTKDSPEHHHPKGASIGAAFDAFQESVPQGAKALKPRTNDHTNASGATGVDGYKAAKPGTLWFFREGILWDAKPFEFWAVEDLVRTGGGEGGQAPGGVRLLSATGRTCTVILRRRVPKSKEEGGDEDDGGEDAIETDFEGIEGKEQDGISEWCRKYSKSFGRSSLTAASTTKNLSSVPGQSSSANGKGKARATDDDMEVDGEGGTTDRVDLANNPMAEDEGDLDDDDFTGSDSELSDGSDSEGSDDSDGSADGSEAVDSDADGEGEVEGESDVGEDFDEEPLDPKHHPLLRPGAMPKKVSKAVLNSVVGMVEQDFGMSAAAPGSDEEDELDDDEL</sequence>
<dbReference type="AlphaFoldDB" id="A0A9P6HMK8"/>
<evidence type="ECO:0000256" key="2">
    <source>
        <dbReference type="SAM" id="MobiDB-lite"/>
    </source>
</evidence>
<dbReference type="SMART" id="SM01287">
    <property type="entry name" value="Rtt106"/>
    <property type="match status" value="1"/>
</dbReference>
<accession>A0A9P6HMK8</accession>
<comment type="caution">
    <text evidence="4">The sequence shown here is derived from an EMBL/GenBank/DDBJ whole genome shotgun (WGS) entry which is preliminary data.</text>
</comment>
<dbReference type="SUPFAM" id="SSF50729">
    <property type="entry name" value="PH domain-like"/>
    <property type="match status" value="1"/>
</dbReference>